<dbReference type="GO" id="GO:0042761">
    <property type="term" value="P:very long-chain fatty acid biosynthetic process"/>
    <property type="evidence" value="ECO:0007669"/>
    <property type="project" value="TreeGrafter"/>
</dbReference>
<dbReference type="InterPro" id="IPR030457">
    <property type="entry name" value="ELO_CS"/>
</dbReference>
<dbReference type="PANTHER" id="PTHR11157">
    <property type="entry name" value="FATTY ACID ACYL TRANSFERASE-RELATED"/>
    <property type="match status" value="1"/>
</dbReference>
<dbReference type="GO" id="GO:0030148">
    <property type="term" value="P:sphingolipid biosynthetic process"/>
    <property type="evidence" value="ECO:0007669"/>
    <property type="project" value="TreeGrafter"/>
</dbReference>
<dbReference type="GO" id="GO:0019367">
    <property type="term" value="P:fatty acid elongation, saturated fatty acid"/>
    <property type="evidence" value="ECO:0007669"/>
    <property type="project" value="TreeGrafter"/>
</dbReference>
<keyword evidence="7 10" id="KW-0443">Lipid metabolism</keyword>
<feature type="transmembrane region" description="Helical" evidence="10">
    <location>
        <begin position="226"/>
        <end position="247"/>
    </location>
</feature>
<dbReference type="GO" id="GO:0009922">
    <property type="term" value="F:fatty acid elongase activity"/>
    <property type="evidence" value="ECO:0007669"/>
    <property type="project" value="UniProtKB-EC"/>
</dbReference>
<sequence length="264" mass="31801">MSEIKFTPWEQRKAIIDSWKTASNAYPLTISIIIYLIFVYIVLPKFMKNREPFNINFIIRCYNVFLIFACFYFVFQFRKYGLRFRRTWQCFNSFEDREHNMKEIDEVVWWFTMLRLFEFIETVFFILRKKFDQVSFLHVYHHIGTVVCLYLFTKHNGGIMGIYFGAINSCIHIIMYGYYLISSFENMRKFSNLIKPFLTAIQITQLSLLVGQSISALRPSCKVPKFLFIIQGLNVLYLIYMFSKFFIKSFMKGKNKKKEMKNKQ</sequence>
<reference evidence="11" key="1">
    <citation type="submission" date="2021-03" db="EMBL/GenBank/DDBJ databases">
        <title>Chromosome level genome of the anhydrobiotic midge Polypedilum vanderplanki.</title>
        <authorList>
            <person name="Yoshida Y."/>
            <person name="Kikawada T."/>
            <person name="Gusev O."/>
        </authorList>
    </citation>
    <scope>NUCLEOTIDE SEQUENCE</scope>
    <source>
        <strain evidence="11">NIAS01</strain>
        <tissue evidence="11">Whole body or cell culture</tissue>
    </source>
</reference>
<keyword evidence="2 10" id="KW-0444">Lipid biosynthesis</keyword>
<evidence type="ECO:0000256" key="7">
    <source>
        <dbReference type="ARBA" id="ARBA00023098"/>
    </source>
</evidence>
<feature type="transmembrane region" description="Helical" evidence="10">
    <location>
        <begin position="134"/>
        <end position="153"/>
    </location>
</feature>
<keyword evidence="4 10" id="KW-0812">Transmembrane</keyword>
<evidence type="ECO:0000256" key="2">
    <source>
        <dbReference type="ARBA" id="ARBA00022516"/>
    </source>
</evidence>
<dbReference type="GO" id="GO:0034626">
    <property type="term" value="P:fatty acid elongation, polyunsaturated fatty acid"/>
    <property type="evidence" value="ECO:0007669"/>
    <property type="project" value="TreeGrafter"/>
</dbReference>
<dbReference type="GO" id="GO:0005789">
    <property type="term" value="C:endoplasmic reticulum membrane"/>
    <property type="evidence" value="ECO:0007669"/>
    <property type="project" value="TreeGrafter"/>
</dbReference>
<evidence type="ECO:0000256" key="5">
    <source>
        <dbReference type="ARBA" id="ARBA00022832"/>
    </source>
</evidence>
<evidence type="ECO:0000313" key="11">
    <source>
        <dbReference type="EMBL" id="KAG5680915.1"/>
    </source>
</evidence>
<evidence type="ECO:0000256" key="6">
    <source>
        <dbReference type="ARBA" id="ARBA00022989"/>
    </source>
</evidence>
<evidence type="ECO:0000256" key="3">
    <source>
        <dbReference type="ARBA" id="ARBA00022679"/>
    </source>
</evidence>
<keyword evidence="6 10" id="KW-1133">Transmembrane helix</keyword>
<dbReference type="AlphaFoldDB" id="A0A9J6CGK1"/>
<keyword evidence="3 10" id="KW-0808">Transferase</keyword>
<accession>A0A9J6CGK1</accession>
<dbReference type="InterPro" id="IPR002076">
    <property type="entry name" value="ELO_fam"/>
</dbReference>
<evidence type="ECO:0000256" key="1">
    <source>
        <dbReference type="ARBA" id="ARBA00004141"/>
    </source>
</evidence>
<keyword evidence="5 10" id="KW-0276">Fatty acid metabolism</keyword>
<comment type="caution">
    <text evidence="11">The sequence shown here is derived from an EMBL/GenBank/DDBJ whole genome shotgun (WGS) entry which is preliminary data.</text>
</comment>
<keyword evidence="8 10" id="KW-0472">Membrane</keyword>
<evidence type="ECO:0000256" key="8">
    <source>
        <dbReference type="ARBA" id="ARBA00023136"/>
    </source>
</evidence>
<evidence type="ECO:0000256" key="10">
    <source>
        <dbReference type="RuleBase" id="RU361115"/>
    </source>
</evidence>
<comment type="subcellular location">
    <subcellularLocation>
        <location evidence="1">Membrane</location>
        <topology evidence="1">Multi-pass membrane protein</topology>
    </subcellularLocation>
</comment>
<dbReference type="EC" id="2.3.1.199" evidence="10"/>
<dbReference type="GO" id="GO:0034625">
    <property type="term" value="P:fatty acid elongation, monounsaturated fatty acid"/>
    <property type="evidence" value="ECO:0007669"/>
    <property type="project" value="TreeGrafter"/>
</dbReference>
<dbReference type="PANTHER" id="PTHR11157:SF69">
    <property type="entry name" value="ELONGATION OF VERY LONG CHAIN FATTY ACIDS PROTEIN 7"/>
    <property type="match status" value="1"/>
</dbReference>
<keyword evidence="9 10" id="KW-0275">Fatty acid biosynthesis</keyword>
<dbReference type="EMBL" id="JADBJN010000001">
    <property type="protein sequence ID" value="KAG5680915.1"/>
    <property type="molecule type" value="Genomic_DNA"/>
</dbReference>
<dbReference type="OrthoDB" id="434092at2759"/>
<dbReference type="Proteomes" id="UP001107558">
    <property type="component" value="Chromosome 1"/>
</dbReference>
<organism evidence="11 12">
    <name type="scientific">Polypedilum vanderplanki</name>
    <name type="common">Sleeping chironomid midge</name>
    <dbReference type="NCBI Taxonomy" id="319348"/>
    <lineage>
        <taxon>Eukaryota</taxon>
        <taxon>Metazoa</taxon>
        <taxon>Ecdysozoa</taxon>
        <taxon>Arthropoda</taxon>
        <taxon>Hexapoda</taxon>
        <taxon>Insecta</taxon>
        <taxon>Pterygota</taxon>
        <taxon>Neoptera</taxon>
        <taxon>Endopterygota</taxon>
        <taxon>Diptera</taxon>
        <taxon>Nematocera</taxon>
        <taxon>Chironomoidea</taxon>
        <taxon>Chironomidae</taxon>
        <taxon>Chironominae</taxon>
        <taxon>Polypedilum</taxon>
        <taxon>Polypedilum</taxon>
    </lineage>
</organism>
<feature type="transmembrane region" description="Helical" evidence="10">
    <location>
        <begin position="159"/>
        <end position="181"/>
    </location>
</feature>
<dbReference type="PROSITE" id="PS01188">
    <property type="entry name" value="ELO"/>
    <property type="match status" value="1"/>
</dbReference>
<keyword evidence="12" id="KW-1185">Reference proteome</keyword>
<feature type="transmembrane region" description="Helical" evidence="10">
    <location>
        <begin position="193"/>
        <end position="214"/>
    </location>
</feature>
<gene>
    <name evidence="11" type="ORF">PVAND_010393</name>
</gene>
<dbReference type="Pfam" id="PF01151">
    <property type="entry name" value="ELO"/>
    <property type="match status" value="1"/>
</dbReference>
<evidence type="ECO:0000313" key="12">
    <source>
        <dbReference type="Proteomes" id="UP001107558"/>
    </source>
</evidence>
<feature type="transmembrane region" description="Helical" evidence="10">
    <location>
        <begin position="25"/>
        <end position="43"/>
    </location>
</feature>
<comment type="catalytic activity">
    <reaction evidence="10">
        <text>a very-long-chain acyl-CoA + malonyl-CoA + H(+) = a very-long-chain 3-oxoacyl-CoA + CO2 + CoA</text>
        <dbReference type="Rhea" id="RHEA:32727"/>
        <dbReference type="ChEBI" id="CHEBI:15378"/>
        <dbReference type="ChEBI" id="CHEBI:16526"/>
        <dbReference type="ChEBI" id="CHEBI:57287"/>
        <dbReference type="ChEBI" id="CHEBI:57384"/>
        <dbReference type="ChEBI" id="CHEBI:90725"/>
        <dbReference type="ChEBI" id="CHEBI:90736"/>
        <dbReference type="EC" id="2.3.1.199"/>
    </reaction>
</comment>
<name>A0A9J6CGK1_POLVA</name>
<protein>
    <recommendedName>
        <fullName evidence="10">Elongation of very long chain fatty acids protein</fullName>
        <ecNumber evidence="10">2.3.1.199</ecNumber>
    </recommendedName>
    <alternativeName>
        <fullName evidence="10">Very-long-chain 3-oxoacyl-CoA synthase</fullName>
    </alternativeName>
</protein>
<evidence type="ECO:0000256" key="9">
    <source>
        <dbReference type="ARBA" id="ARBA00023160"/>
    </source>
</evidence>
<evidence type="ECO:0000256" key="4">
    <source>
        <dbReference type="ARBA" id="ARBA00022692"/>
    </source>
</evidence>
<comment type="similarity">
    <text evidence="10">Belongs to the ELO family.</text>
</comment>
<feature type="transmembrane region" description="Helical" evidence="10">
    <location>
        <begin position="55"/>
        <end position="75"/>
    </location>
</feature>
<proteinExistence type="inferred from homology"/>